<name>A0A0W8IAY4_KOCRO</name>
<evidence type="ECO:0000313" key="5">
    <source>
        <dbReference type="Proteomes" id="UP000053512"/>
    </source>
</evidence>
<evidence type="ECO:0000256" key="2">
    <source>
        <dbReference type="ARBA" id="ARBA00023239"/>
    </source>
</evidence>
<dbReference type="InterPro" id="IPR051466">
    <property type="entry name" value="D-amino_acid_metab_enzyme"/>
</dbReference>
<dbReference type="GO" id="GO:0008721">
    <property type="term" value="F:D-serine ammonia-lyase activity"/>
    <property type="evidence" value="ECO:0007669"/>
    <property type="project" value="TreeGrafter"/>
</dbReference>
<dbReference type="PANTHER" id="PTHR28004">
    <property type="entry name" value="ZGC:162816-RELATED"/>
    <property type="match status" value="1"/>
</dbReference>
<reference evidence="5" key="1">
    <citation type="submission" date="2015-12" db="EMBL/GenBank/DDBJ databases">
        <authorList>
            <person name="Nair G.R."/>
            <person name="Kaur G."/>
            <person name="Mayilraj S."/>
        </authorList>
    </citation>
    <scope>NUCLEOTIDE SEQUENCE [LARGE SCALE GENOMIC DNA]</scope>
    <source>
        <strain evidence="5">CD08_4</strain>
    </source>
</reference>
<dbReference type="Pfam" id="PF14031">
    <property type="entry name" value="D-ser_dehydrat"/>
    <property type="match status" value="1"/>
</dbReference>
<comment type="caution">
    <text evidence="4">The sequence shown here is derived from an EMBL/GenBank/DDBJ whole genome shotgun (WGS) entry which is preliminary data.</text>
</comment>
<dbReference type="EMBL" id="LQBK01000021">
    <property type="protein sequence ID" value="KUG57013.1"/>
    <property type="molecule type" value="Genomic_DNA"/>
</dbReference>
<evidence type="ECO:0000259" key="3">
    <source>
        <dbReference type="SMART" id="SM01119"/>
    </source>
</evidence>
<dbReference type="GO" id="GO:0036088">
    <property type="term" value="P:D-serine catabolic process"/>
    <property type="evidence" value="ECO:0007669"/>
    <property type="project" value="TreeGrafter"/>
</dbReference>
<dbReference type="InterPro" id="IPR001608">
    <property type="entry name" value="Ala_racemase_N"/>
</dbReference>
<dbReference type="Gene3D" id="2.40.37.20">
    <property type="entry name" value="D-serine dehydratase-like domain"/>
    <property type="match status" value="1"/>
</dbReference>
<evidence type="ECO:0000256" key="1">
    <source>
        <dbReference type="ARBA" id="ARBA00005323"/>
    </source>
</evidence>
<dbReference type="Proteomes" id="UP000053512">
    <property type="component" value="Unassembled WGS sequence"/>
</dbReference>
<dbReference type="AlphaFoldDB" id="A0A0W8IAY4"/>
<dbReference type="OrthoDB" id="9811417at2"/>
<dbReference type="RefSeq" id="WP_058874225.1">
    <property type="nucleotide sequence ID" value="NZ_LQBK01000021.1"/>
</dbReference>
<dbReference type="PANTHER" id="PTHR28004:SF2">
    <property type="entry name" value="D-SERINE DEHYDRATASE"/>
    <property type="match status" value="1"/>
</dbReference>
<sequence>MHRIPDAVDTPDVLIDRDVLQHNIERMAAAVRERGLHLRPHAKTHKVPQIAALQLAAGAAGLTVATLGEAEVFAAHGAGDLFVAYPLWVGPRQADRLRRLSATARISVGTDSAEAAAVMGEQLGDAAGDVAVLVEVDSGHHRSGVHPDAAADVARAAARAGLRVEGVFTFPGHSYAPGMPVEAAAQEQRALDRASGQLEAAGFEVLRRSGGSTPSALLTDSTAATEVRPGVYVFGDAQQLELGRCAPEDIALTVAATVVSRHEGGTASSAGGGGEDDVPRRVVLDAGSKVLGSDRPAWATGYGRLMDHPDARITALSEHHATVVWPEDAPLPALGERLRVIPNHVCLTMNLVDDVAVVRGGTLLERWTVAARGKNS</sequence>
<proteinExistence type="inferred from homology"/>
<keyword evidence="2" id="KW-0456">Lyase</keyword>
<dbReference type="InterPro" id="IPR042208">
    <property type="entry name" value="D-ser_dehydrat-like_sf"/>
</dbReference>
<dbReference type="InterPro" id="IPR026956">
    <property type="entry name" value="D-ser_dehydrat-like_dom"/>
</dbReference>
<dbReference type="SMART" id="SM01119">
    <property type="entry name" value="D-ser_dehydrat"/>
    <property type="match status" value="1"/>
</dbReference>
<feature type="domain" description="D-serine dehydratase-like" evidence="3">
    <location>
        <begin position="251"/>
        <end position="359"/>
    </location>
</feature>
<dbReference type="Pfam" id="PF01168">
    <property type="entry name" value="Ala_racemase_N"/>
    <property type="match status" value="1"/>
</dbReference>
<comment type="similarity">
    <text evidence="1">Belongs to the DSD1 family.</text>
</comment>
<dbReference type="SUPFAM" id="SSF51419">
    <property type="entry name" value="PLP-binding barrel"/>
    <property type="match status" value="1"/>
</dbReference>
<protein>
    <submittedName>
        <fullName evidence="4">Alanine racemase</fullName>
    </submittedName>
</protein>
<gene>
    <name evidence="4" type="ORF">AVL61_15610</name>
</gene>
<evidence type="ECO:0000313" key="4">
    <source>
        <dbReference type="EMBL" id="KUG57013.1"/>
    </source>
</evidence>
<dbReference type="STRING" id="136273.GY22_16480"/>
<organism evidence="4 5">
    <name type="scientific">Kocuria rosea subsp. polaris</name>
    <dbReference type="NCBI Taxonomy" id="136273"/>
    <lineage>
        <taxon>Bacteria</taxon>
        <taxon>Bacillati</taxon>
        <taxon>Actinomycetota</taxon>
        <taxon>Actinomycetes</taxon>
        <taxon>Micrococcales</taxon>
        <taxon>Micrococcaceae</taxon>
        <taxon>Kocuria</taxon>
    </lineage>
</organism>
<dbReference type="Gene3D" id="3.20.20.10">
    <property type="entry name" value="Alanine racemase"/>
    <property type="match status" value="1"/>
</dbReference>
<accession>A0A0W8IAY4</accession>
<dbReference type="InterPro" id="IPR029066">
    <property type="entry name" value="PLP-binding_barrel"/>
</dbReference>